<dbReference type="SUPFAM" id="SSF48264">
    <property type="entry name" value="Cytochrome P450"/>
    <property type="match status" value="1"/>
</dbReference>
<dbReference type="PANTHER" id="PTHR24305">
    <property type="entry name" value="CYTOCHROME P450"/>
    <property type="match status" value="1"/>
</dbReference>
<protein>
    <submittedName>
        <fullName evidence="2">Cytochrome P450</fullName>
    </submittedName>
</protein>
<dbReference type="Gene3D" id="1.10.630.10">
    <property type="entry name" value="Cytochrome P450"/>
    <property type="match status" value="1"/>
</dbReference>
<accession>A0ABT6L6N1</accession>
<comment type="caution">
    <text evidence="2">The sequence shown here is derived from an EMBL/GenBank/DDBJ whole genome shotgun (WGS) entry which is preliminary data.</text>
</comment>
<dbReference type="InterPro" id="IPR002401">
    <property type="entry name" value="Cyt_P450_E_grp-I"/>
</dbReference>
<evidence type="ECO:0000256" key="1">
    <source>
        <dbReference type="ARBA" id="ARBA00010617"/>
    </source>
</evidence>
<sequence>MLALMLQARYEDGSPIADAHIADELLTLLAAGHETTATTLAWAIERLRRHPQLLTRLAAEADAGGSELRQATIWEVQRTRPVVEATTRLARQRMRLGEWVIPEGHVLIASITMAHASERNFPDAATFNPDRFLGTNPDSHTWIPYGGGIRRCIGAAFANMEMNVVLRTLLREFEFGTTHAAGERSRSRGIATAPGRGGLAVVYPRKCKSRADTPVGAERVQA</sequence>
<dbReference type="InterPro" id="IPR001128">
    <property type="entry name" value="Cyt_P450"/>
</dbReference>
<proteinExistence type="inferred from homology"/>
<gene>
    <name evidence="2" type="ORF">M2272_004930</name>
</gene>
<dbReference type="EMBL" id="JARXVE010000010">
    <property type="protein sequence ID" value="MDH6198271.1"/>
    <property type="molecule type" value="Genomic_DNA"/>
</dbReference>
<dbReference type="Proteomes" id="UP001160130">
    <property type="component" value="Unassembled WGS sequence"/>
</dbReference>
<dbReference type="PANTHER" id="PTHR24305:SF166">
    <property type="entry name" value="CYTOCHROME P450 12A4, MITOCHONDRIAL-RELATED"/>
    <property type="match status" value="1"/>
</dbReference>
<comment type="similarity">
    <text evidence="1">Belongs to the cytochrome P450 family.</text>
</comment>
<dbReference type="InterPro" id="IPR050121">
    <property type="entry name" value="Cytochrome_P450_monoxygenase"/>
</dbReference>
<evidence type="ECO:0000313" key="2">
    <source>
        <dbReference type="EMBL" id="MDH6198271.1"/>
    </source>
</evidence>
<dbReference type="InterPro" id="IPR036396">
    <property type="entry name" value="Cyt_P450_sf"/>
</dbReference>
<dbReference type="PRINTS" id="PR00463">
    <property type="entry name" value="EP450I"/>
</dbReference>
<name>A0ABT6L6N1_9MYCO</name>
<reference evidence="2 3" key="1">
    <citation type="submission" date="2023-04" db="EMBL/GenBank/DDBJ databases">
        <title>Forest soil microbial communities from Buena Vista Peninsula, Colon Province, Panama.</title>
        <authorList>
            <person name="Bouskill N."/>
        </authorList>
    </citation>
    <scope>NUCLEOTIDE SEQUENCE [LARGE SCALE GENOMIC DNA]</scope>
    <source>
        <strain evidence="2 3">AC80</strain>
    </source>
</reference>
<organism evidence="2 3">
    <name type="scientific">Mycolicibacterium frederiksbergense</name>
    <dbReference type="NCBI Taxonomy" id="117567"/>
    <lineage>
        <taxon>Bacteria</taxon>
        <taxon>Bacillati</taxon>
        <taxon>Actinomycetota</taxon>
        <taxon>Actinomycetes</taxon>
        <taxon>Mycobacteriales</taxon>
        <taxon>Mycobacteriaceae</taxon>
        <taxon>Mycolicibacterium</taxon>
    </lineage>
</organism>
<dbReference type="Pfam" id="PF00067">
    <property type="entry name" value="p450"/>
    <property type="match status" value="1"/>
</dbReference>
<evidence type="ECO:0000313" key="3">
    <source>
        <dbReference type="Proteomes" id="UP001160130"/>
    </source>
</evidence>
<keyword evidence="3" id="KW-1185">Reference proteome</keyword>
<dbReference type="PRINTS" id="PR00385">
    <property type="entry name" value="P450"/>
</dbReference>